<proteinExistence type="predicted"/>
<keyword evidence="2" id="KW-1185">Reference proteome</keyword>
<organism evidence="1 2">
    <name type="scientific">Nonomuraea marmarensis</name>
    <dbReference type="NCBI Taxonomy" id="3351344"/>
    <lineage>
        <taxon>Bacteria</taxon>
        <taxon>Bacillati</taxon>
        <taxon>Actinomycetota</taxon>
        <taxon>Actinomycetes</taxon>
        <taxon>Streptosporangiales</taxon>
        <taxon>Streptosporangiaceae</taxon>
        <taxon>Nonomuraea</taxon>
    </lineage>
</organism>
<evidence type="ECO:0000313" key="2">
    <source>
        <dbReference type="Proteomes" id="UP001603978"/>
    </source>
</evidence>
<accession>A0ABW7AMA3</accession>
<reference evidence="1 2" key="1">
    <citation type="submission" date="2024-10" db="EMBL/GenBank/DDBJ databases">
        <authorList>
            <person name="Topkara A.R."/>
            <person name="Saygin H."/>
        </authorList>
    </citation>
    <scope>NUCLEOTIDE SEQUENCE [LARGE SCALE GENOMIC DNA]</scope>
    <source>
        <strain evidence="1 2">M3C6</strain>
    </source>
</reference>
<sequence>MGKIGVRLCKQEVRSSKSPRLHLGKRTRSGGEALAFPAHFGARRVRWTAEWNSRILPAWRKSDRADLARLLPGFIGELHVQAATETGPARDSALRLLIWACSAAASDVLKAFGHLDLAWIASDMFARELVADLLERVGGRDVRGLAWRMNLI</sequence>
<dbReference type="EMBL" id="JBICRM010000028">
    <property type="protein sequence ID" value="MFG1708527.1"/>
    <property type="molecule type" value="Genomic_DNA"/>
</dbReference>
<dbReference type="RefSeq" id="WP_393172755.1">
    <property type="nucleotide sequence ID" value="NZ_JBICRM010000028.1"/>
</dbReference>
<gene>
    <name evidence="1" type="ORF">ACFLIM_35540</name>
</gene>
<name>A0ABW7AMA3_9ACTN</name>
<protein>
    <submittedName>
        <fullName evidence="1">Uncharacterized protein</fullName>
    </submittedName>
</protein>
<dbReference type="Proteomes" id="UP001603978">
    <property type="component" value="Unassembled WGS sequence"/>
</dbReference>
<comment type="caution">
    <text evidence="1">The sequence shown here is derived from an EMBL/GenBank/DDBJ whole genome shotgun (WGS) entry which is preliminary data.</text>
</comment>
<evidence type="ECO:0000313" key="1">
    <source>
        <dbReference type="EMBL" id="MFG1708527.1"/>
    </source>
</evidence>